<dbReference type="InterPro" id="IPR036909">
    <property type="entry name" value="Cyt_c-like_dom_sf"/>
</dbReference>
<dbReference type="GO" id="GO:0020037">
    <property type="term" value="F:heme binding"/>
    <property type="evidence" value="ECO:0007669"/>
    <property type="project" value="InterPro"/>
</dbReference>
<accession>A0A1T5D3T2</accession>
<gene>
    <name evidence="2" type="ORF">SAMN05660866_02665</name>
</gene>
<evidence type="ECO:0000313" key="3">
    <source>
        <dbReference type="Proteomes" id="UP000190339"/>
    </source>
</evidence>
<keyword evidence="3" id="KW-1185">Reference proteome</keyword>
<evidence type="ECO:0000256" key="1">
    <source>
        <dbReference type="SAM" id="Phobius"/>
    </source>
</evidence>
<name>A0A1T5D3T2_9FLAO</name>
<proteinExistence type="predicted"/>
<dbReference type="STRING" id="561365.SAMN05660866_02665"/>
<dbReference type="Gene3D" id="1.10.760.10">
    <property type="entry name" value="Cytochrome c-like domain"/>
    <property type="match status" value="1"/>
</dbReference>
<protein>
    <recommendedName>
        <fullName evidence="4">Sulfite dehydrogenase (Cytochrome) subunit SorB</fullName>
    </recommendedName>
</protein>
<dbReference type="EMBL" id="FUYL01000008">
    <property type="protein sequence ID" value="SKB66354.1"/>
    <property type="molecule type" value="Genomic_DNA"/>
</dbReference>
<dbReference type="AlphaFoldDB" id="A0A1T5D3T2"/>
<dbReference type="GO" id="GO:0009055">
    <property type="term" value="F:electron transfer activity"/>
    <property type="evidence" value="ECO:0007669"/>
    <property type="project" value="InterPro"/>
</dbReference>
<organism evidence="2 3">
    <name type="scientific">Maribacter arcticus</name>
    <dbReference type="NCBI Taxonomy" id="561365"/>
    <lineage>
        <taxon>Bacteria</taxon>
        <taxon>Pseudomonadati</taxon>
        <taxon>Bacteroidota</taxon>
        <taxon>Flavobacteriia</taxon>
        <taxon>Flavobacteriales</taxon>
        <taxon>Flavobacteriaceae</taxon>
        <taxon>Maribacter</taxon>
    </lineage>
</organism>
<dbReference type="SUPFAM" id="SSF46626">
    <property type="entry name" value="Cytochrome c"/>
    <property type="match status" value="1"/>
</dbReference>
<dbReference type="OrthoDB" id="9805828at2"/>
<feature type="transmembrane region" description="Helical" evidence="1">
    <location>
        <begin position="15"/>
        <end position="37"/>
    </location>
</feature>
<dbReference type="RefSeq" id="WP_079513104.1">
    <property type="nucleotide sequence ID" value="NZ_CAXBOB010000270.1"/>
</dbReference>
<sequence length="149" mass="17105">MQEKENNDGIVFKPIFKVVLLIFTSFIIFGALAIIFYGPRQTQVDITEIDPELLENGVHVRTGLIEADGLQTVITNCTTCHSSKLIIQNRMGEEQWNATIRWMQKTQGLWPLGENQKVIVDYLTKNYPVLEKGRRPPLTDIDWYPLEGK</sequence>
<evidence type="ECO:0000313" key="2">
    <source>
        <dbReference type="EMBL" id="SKB66354.1"/>
    </source>
</evidence>
<evidence type="ECO:0008006" key="4">
    <source>
        <dbReference type="Google" id="ProtNLM"/>
    </source>
</evidence>
<keyword evidence="1" id="KW-1133">Transmembrane helix</keyword>
<dbReference type="Proteomes" id="UP000190339">
    <property type="component" value="Unassembled WGS sequence"/>
</dbReference>
<keyword evidence="1" id="KW-0472">Membrane</keyword>
<keyword evidence="1" id="KW-0812">Transmembrane</keyword>
<reference evidence="3" key="1">
    <citation type="submission" date="2017-02" db="EMBL/GenBank/DDBJ databases">
        <authorList>
            <person name="Varghese N."/>
            <person name="Submissions S."/>
        </authorList>
    </citation>
    <scope>NUCLEOTIDE SEQUENCE [LARGE SCALE GENOMIC DNA]</scope>
    <source>
        <strain evidence="3">DSM 23546</strain>
    </source>
</reference>